<dbReference type="eggNOG" id="ENOG5031M4A">
    <property type="taxonomic scope" value="Bacteria"/>
</dbReference>
<evidence type="ECO:0000313" key="1">
    <source>
        <dbReference type="EMBL" id="AFU97785.1"/>
    </source>
</evidence>
<dbReference type="HOGENOM" id="CLU_2068270_0_0_6"/>
<dbReference type="Proteomes" id="UP000000466">
    <property type="component" value="Chromosome"/>
</dbReference>
<name>K4KHX3_SIMAS</name>
<evidence type="ECO:0000313" key="2">
    <source>
        <dbReference type="Proteomes" id="UP000000466"/>
    </source>
</evidence>
<dbReference type="AlphaFoldDB" id="K4KHX3"/>
<keyword evidence="2" id="KW-1185">Reference proteome</keyword>
<dbReference type="STRING" id="1117647.M5M_02850"/>
<dbReference type="EMBL" id="CP003746">
    <property type="protein sequence ID" value="AFU97785.1"/>
    <property type="molecule type" value="Genomic_DNA"/>
</dbReference>
<sequence>MSKKEHRLGVSEVNLVVRHLKIDSGGVGNIQEAIGEIDTLYGLDGVSFDEKSQVLNLAYDASRLCLDGIEDVLAKHHIGVGHDWWTQFKEDYYKFVDGNVKDNVSHEAWSCHQSPIPKKRR</sequence>
<organism evidence="1 2">
    <name type="scientific">Simiduia agarivorans (strain DSM 21679 / JCM 13881 / BCRC 17597 / SA1)</name>
    <dbReference type="NCBI Taxonomy" id="1117647"/>
    <lineage>
        <taxon>Bacteria</taxon>
        <taxon>Pseudomonadati</taxon>
        <taxon>Pseudomonadota</taxon>
        <taxon>Gammaproteobacteria</taxon>
        <taxon>Cellvibrionales</taxon>
        <taxon>Cellvibrionaceae</taxon>
        <taxon>Simiduia</taxon>
    </lineage>
</organism>
<reference evidence="1 2" key="1">
    <citation type="journal article" date="2013" name="Genome Announc.">
        <title>Complete genome sequence of Simiduia agarivorans SA1(T), a marine bacterium able to degrade a variety of polysaccharides.</title>
        <authorList>
            <person name="Lin S.Y."/>
            <person name="Shieh W.Y."/>
            <person name="Chen J.S."/>
            <person name="Tang S.L."/>
        </authorList>
    </citation>
    <scope>NUCLEOTIDE SEQUENCE [LARGE SCALE GENOMIC DNA]</scope>
    <source>
        <strain evidence="2">DSM 21679 / JCM 13881 / BCRC 17597 / SA1</strain>
    </source>
</reference>
<evidence type="ECO:0008006" key="3">
    <source>
        <dbReference type="Google" id="ProtNLM"/>
    </source>
</evidence>
<proteinExistence type="predicted"/>
<dbReference type="KEGG" id="saga:M5M_02850"/>
<protein>
    <recommendedName>
        <fullName evidence="3">Cation transporter</fullName>
    </recommendedName>
</protein>
<accession>K4KHX3</accession>
<dbReference type="RefSeq" id="WP_015045958.1">
    <property type="nucleotide sequence ID" value="NC_018868.3"/>
</dbReference>
<gene>
    <name evidence="1" type="ordered locus">M5M_02850</name>
</gene>
<dbReference type="OrthoDB" id="5822659at2"/>